<dbReference type="SMART" id="SM00906">
    <property type="entry name" value="Fungal_trans"/>
    <property type="match status" value="1"/>
</dbReference>
<dbReference type="AlphaFoldDB" id="A0A066WEI9"/>
<proteinExistence type="predicted"/>
<evidence type="ECO:0000256" key="2">
    <source>
        <dbReference type="ARBA" id="ARBA00023242"/>
    </source>
</evidence>
<dbReference type="PROSITE" id="PS00463">
    <property type="entry name" value="ZN2_CY6_FUNGAL_1"/>
    <property type="match status" value="1"/>
</dbReference>
<evidence type="ECO:0000313" key="6">
    <source>
        <dbReference type="Proteomes" id="UP000027361"/>
    </source>
</evidence>
<keyword evidence="2" id="KW-0539">Nucleus</keyword>
<dbReference type="SMART" id="SM00066">
    <property type="entry name" value="GAL4"/>
    <property type="match status" value="1"/>
</dbReference>
<dbReference type="CDD" id="cd00067">
    <property type="entry name" value="GAL4"/>
    <property type="match status" value="1"/>
</dbReference>
<feature type="compositionally biased region" description="Basic and acidic residues" evidence="3">
    <location>
        <begin position="729"/>
        <end position="749"/>
    </location>
</feature>
<dbReference type="CDD" id="cd14723">
    <property type="entry name" value="ZIP_Ppr1"/>
    <property type="match status" value="1"/>
</dbReference>
<dbReference type="PROSITE" id="PS50048">
    <property type="entry name" value="ZN2_CY6_FUNGAL_2"/>
    <property type="match status" value="1"/>
</dbReference>
<keyword evidence="1" id="KW-0479">Metal-binding</keyword>
<dbReference type="GO" id="GO:0006351">
    <property type="term" value="P:DNA-templated transcription"/>
    <property type="evidence" value="ECO:0007669"/>
    <property type="project" value="InterPro"/>
</dbReference>
<feature type="region of interest" description="Disordered" evidence="3">
    <location>
        <begin position="121"/>
        <end position="160"/>
    </location>
</feature>
<dbReference type="CDD" id="cd12148">
    <property type="entry name" value="fungal_TF_MHR"/>
    <property type="match status" value="1"/>
</dbReference>
<dbReference type="InterPro" id="IPR007219">
    <property type="entry name" value="XnlR_reg_dom"/>
</dbReference>
<dbReference type="RefSeq" id="XP_013244976.1">
    <property type="nucleotide sequence ID" value="XM_013389522.1"/>
</dbReference>
<feature type="compositionally biased region" description="Polar residues" evidence="3">
    <location>
        <begin position="145"/>
        <end position="154"/>
    </location>
</feature>
<dbReference type="GO" id="GO:0003677">
    <property type="term" value="F:DNA binding"/>
    <property type="evidence" value="ECO:0007669"/>
    <property type="project" value="InterPro"/>
</dbReference>
<protein>
    <recommendedName>
        <fullName evidence="4">Zn(2)-C6 fungal-type domain-containing protein</fullName>
    </recommendedName>
</protein>
<dbReference type="Proteomes" id="UP000027361">
    <property type="component" value="Unassembled WGS sequence"/>
</dbReference>
<dbReference type="PANTHER" id="PTHR46910">
    <property type="entry name" value="TRANSCRIPTION FACTOR PDR1"/>
    <property type="match status" value="1"/>
</dbReference>
<evidence type="ECO:0000259" key="4">
    <source>
        <dbReference type="PROSITE" id="PS50048"/>
    </source>
</evidence>
<dbReference type="OrthoDB" id="4456959at2759"/>
<evidence type="ECO:0000256" key="3">
    <source>
        <dbReference type="SAM" id="MobiDB-lite"/>
    </source>
</evidence>
<dbReference type="InterPro" id="IPR036864">
    <property type="entry name" value="Zn2-C6_fun-type_DNA-bd_sf"/>
</dbReference>
<comment type="caution">
    <text evidence="5">The sequence shown here is derived from an EMBL/GenBank/DDBJ whole genome shotgun (WGS) entry which is preliminary data.</text>
</comment>
<gene>
    <name evidence="5" type="ORF">K437DRAFT_34553</name>
</gene>
<name>A0A066WEI9_TILAU</name>
<dbReference type="STRING" id="1037660.A0A066WEI9"/>
<feature type="compositionally biased region" description="Basic and acidic residues" evidence="3">
    <location>
        <begin position="121"/>
        <end position="131"/>
    </location>
</feature>
<dbReference type="GO" id="GO:0008270">
    <property type="term" value="F:zinc ion binding"/>
    <property type="evidence" value="ECO:0007669"/>
    <property type="project" value="InterPro"/>
</dbReference>
<dbReference type="HOGENOM" id="CLU_006019_0_1_1"/>
<dbReference type="InterPro" id="IPR050987">
    <property type="entry name" value="AtrR-like"/>
</dbReference>
<dbReference type="OMA" id="CTFVDAA"/>
<dbReference type="Gene3D" id="4.10.240.10">
    <property type="entry name" value="Zn(2)-C6 fungal-type DNA-binding domain"/>
    <property type="match status" value="1"/>
</dbReference>
<keyword evidence="6" id="KW-1185">Reference proteome</keyword>
<feature type="region of interest" description="Disordered" evidence="3">
    <location>
        <begin position="715"/>
        <end position="775"/>
    </location>
</feature>
<dbReference type="SUPFAM" id="SSF57701">
    <property type="entry name" value="Zn2/Cys6 DNA-binding domain"/>
    <property type="match status" value="1"/>
</dbReference>
<dbReference type="InParanoid" id="A0A066WEI9"/>
<dbReference type="GeneID" id="25267392"/>
<feature type="region of interest" description="Disordered" evidence="3">
    <location>
        <begin position="1"/>
        <end position="30"/>
    </location>
</feature>
<reference evidence="5 6" key="1">
    <citation type="submission" date="2014-05" db="EMBL/GenBank/DDBJ databases">
        <title>Draft genome sequence of a rare smut relative, Tilletiaria anomala UBC 951.</title>
        <authorList>
            <consortium name="DOE Joint Genome Institute"/>
            <person name="Toome M."/>
            <person name="Kuo A."/>
            <person name="Henrissat B."/>
            <person name="Lipzen A."/>
            <person name="Tritt A."/>
            <person name="Yoshinaga Y."/>
            <person name="Zane M."/>
            <person name="Barry K."/>
            <person name="Grigoriev I.V."/>
            <person name="Spatafora J.W."/>
            <person name="Aimea M.C."/>
        </authorList>
    </citation>
    <scope>NUCLEOTIDE SEQUENCE [LARGE SCALE GENOMIC DNA]</scope>
    <source>
        <strain evidence="5 6">UBC 951</strain>
    </source>
</reference>
<dbReference type="PANTHER" id="PTHR46910:SF38">
    <property type="entry name" value="ZN(2)-C6 FUNGAL-TYPE DOMAIN-CONTAINING PROTEIN"/>
    <property type="match status" value="1"/>
</dbReference>
<accession>A0A066WEI9</accession>
<feature type="domain" description="Zn(2)-C6 fungal-type" evidence="4">
    <location>
        <begin position="34"/>
        <end position="67"/>
    </location>
</feature>
<dbReference type="InterPro" id="IPR001138">
    <property type="entry name" value="Zn2Cys6_DnaBD"/>
</dbReference>
<sequence>MKASASSEKALQDASHNAEDEMDAAGKRRRVQRACDICRRKKIRCDGAQEDSGACSNCNNFGLECTFVDAAKKRTPPRSYVDALEARIEKLELLISQLAPGMDFTDRIGPPVTLENAKEGLEAERNSRDDAGCNPVGALGHESRSASTFENAGTSDDDSEREGVAYLINAISKAAIDQDNQEESPCPDSSNPSQRMFLVSSTHRDDRVLALGSSDSTYTFNTRQEPIKFFGNSSGVALVVLIQKMSATLDTMPAGKSEAINALERMLCFRGQEYDRLWMGRPKVLDPKMDLLWPEADLEEKLLDTYFTYVHPRCPVVNEFFFRDELRSRPELRQNVDWVCVALGIFCLASRHLSDPRLEKYSLKDGQCTEPGLRWYHIRTALGAHEVSETPNIYIVQSQLLSVGYLHGVPAGATISWAILGMAIKVLQGLGAHRRITAKRLKASLVIEETVRRAFWVAYDFDREQASGLGRPLMIQDEDFDVAEPLDIDDDVIYEASKNGTVPVQPDGRPSKFSAFITSLKLQTIVGRALRTIYAIGKAKAMRGFAGWKWDQFIVAELDSALNQWLDTVPEHLHFNPSESDETILMNSAWIYTQYYTAQILVHRPFIPDLKSTSPLKFPSLAICTNAARSAGHIFDAIQMRNLVHLVDNRIFMRAFAASTVLLVMVFTSRSSCSAMTEVRKTIRFLKGSSNRRIFGGLMAQTLVHLADLAEARFKEAKEQGKRPKKRQHADATGKPEHSRQNSNYHDESPTDSPKYATPYQGSTPSSNTSQISSQPLENLPLSTYELAAAFQTKSSGGHESNASSLAAHAFADLTFANPFAGGGPYSATESIAPVASQFDTSSVTGPFGPNTTNNASNFQMSDLKSESQRRLSAFAIDPTKAPSVAMSAFFGANAFPGFDRTLNADAGPQIPSFPFMTTPQFQSTDSTLPFGINSENVLNPSLLDGSPNAGATEDTLNDPFNGLFVQGQLWGEFGSSGATFFQ</sequence>
<dbReference type="EMBL" id="JMSN01000013">
    <property type="protein sequence ID" value="KDN52186.1"/>
    <property type="molecule type" value="Genomic_DNA"/>
</dbReference>
<feature type="compositionally biased region" description="Low complexity" evidence="3">
    <location>
        <begin position="763"/>
        <end position="775"/>
    </location>
</feature>
<dbReference type="GO" id="GO:0000981">
    <property type="term" value="F:DNA-binding transcription factor activity, RNA polymerase II-specific"/>
    <property type="evidence" value="ECO:0007669"/>
    <property type="project" value="InterPro"/>
</dbReference>
<organism evidence="5 6">
    <name type="scientific">Tilletiaria anomala (strain ATCC 24038 / CBS 436.72 / UBC 951)</name>
    <dbReference type="NCBI Taxonomy" id="1037660"/>
    <lineage>
        <taxon>Eukaryota</taxon>
        <taxon>Fungi</taxon>
        <taxon>Dikarya</taxon>
        <taxon>Basidiomycota</taxon>
        <taxon>Ustilaginomycotina</taxon>
        <taxon>Exobasidiomycetes</taxon>
        <taxon>Georgefischeriales</taxon>
        <taxon>Tilletiariaceae</taxon>
        <taxon>Tilletiaria</taxon>
    </lineage>
</organism>
<evidence type="ECO:0000313" key="5">
    <source>
        <dbReference type="EMBL" id="KDN52186.1"/>
    </source>
</evidence>
<dbReference type="Pfam" id="PF00172">
    <property type="entry name" value="Zn_clus"/>
    <property type="match status" value="1"/>
</dbReference>
<evidence type="ECO:0000256" key="1">
    <source>
        <dbReference type="ARBA" id="ARBA00022723"/>
    </source>
</evidence>
<dbReference type="Pfam" id="PF04082">
    <property type="entry name" value="Fungal_trans"/>
    <property type="match status" value="1"/>
</dbReference>